<dbReference type="HOGENOM" id="CLU_031506_5_2_9"/>
<feature type="binding site" evidence="2">
    <location>
        <position position="222"/>
    </location>
    <ligand>
        <name>a divalent metal cation</name>
        <dbReference type="ChEBI" id="CHEBI:60240"/>
        <label>1</label>
    </ligand>
</feature>
<dbReference type="CDD" id="cd01310">
    <property type="entry name" value="TatD_DNAse"/>
    <property type="match status" value="1"/>
</dbReference>
<feature type="binding site" evidence="2">
    <location>
        <position position="20"/>
    </location>
    <ligand>
        <name>a divalent metal cation</name>
        <dbReference type="ChEBI" id="CHEBI:60240"/>
        <label>1</label>
    </ligand>
</feature>
<feature type="binding site" evidence="2">
    <location>
        <position position="150"/>
    </location>
    <ligand>
        <name>a divalent metal cation</name>
        <dbReference type="ChEBI" id="CHEBI:60240"/>
        <label>2</label>
    </ligand>
</feature>
<dbReference type="RefSeq" id="WP_013920796.1">
    <property type="nucleotide sequence ID" value="NC_015690.1"/>
</dbReference>
<dbReference type="Gene3D" id="3.20.20.140">
    <property type="entry name" value="Metal-dependent hydrolases"/>
    <property type="match status" value="1"/>
</dbReference>
<dbReference type="InterPro" id="IPR018228">
    <property type="entry name" value="DNase_TatD-rel_CS"/>
</dbReference>
<feature type="binding site" evidence="2">
    <location>
        <position position="174"/>
    </location>
    <ligand>
        <name>a divalent metal cation</name>
        <dbReference type="ChEBI" id="CHEBI:60240"/>
        <label>2</label>
    </ligand>
</feature>
<protein>
    <submittedName>
        <fullName evidence="3">Sec-independent secretion TatD</fullName>
    </submittedName>
</protein>
<keyword evidence="2" id="KW-0479">Metal-binding</keyword>
<evidence type="ECO:0000313" key="4">
    <source>
        <dbReference type="Proteomes" id="UP000006620"/>
    </source>
</evidence>
<dbReference type="PIRSF" id="PIRSF005902">
    <property type="entry name" value="DNase_TatD"/>
    <property type="match status" value="1"/>
</dbReference>
<feature type="binding site" evidence="2">
    <location>
        <position position="106"/>
    </location>
    <ligand>
        <name>a divalent metal cation</name>
        <dbReference type="ChEBI" id="CHEBI:60240"/>
        <label>1</label>
    </ligand>
</feature>
<organism evidence="3 4">
    <name type="scientific">Paenibacillus mucilaginosus (strain KNP414)</name>
    <dbReference type="NCBI Taxonomy" id="1036673"/>
    <lineage>
        <taxon>Bacteria</taxon>
        <taxon>Bacillati</taxon>
        <taxon>Bacillota</taxon>
        <taxon>Bacilli</taxon>
        <taxon>Bacillales</taxon>
        <taxon>Paenibacillaceae</taxon>
        <taxon>Paenibacillus</taxon>
    </lineage>
</organism>
<dbReference type="Pfam" id="PF01026">
    <property type="entry name" value="TatD_DNase"/>
    <property type="match status" value="1"/>
</dbReference>
<dbReference type="PANTHER" id="PTHR46124:SF2">
    <property type="entry name" value="D-AMINOACYL-TRNA DEACYLASE"/>
    <property type="match status" value="1"/>
</dbReference>
<dbReference type="PANTHER" id="PTHR46124">
    <property type="entry name" value="D-AMINOACYL-TRNA DEACYLASE"/>
    <property type="match status" value="1"/>
</dbReference>
<reference evidence="4" key="1">
    <citation type="submission" date="2011-06" db="EMBL/GenBank/DDBJ databases">
        <title>Complete genome sequence of Paenibacillus mucilaginosus KNP414.</title>
        <authorList>
            <person name="Wang J."/>
            <person name="Hu S."/>
            <person name="Hu X."/>
            <person name="Zhang B."/>
            <person name="Dong D."/>
            <person name="Zhang S."/>
            <person name="Zhao K."/>
            <person name="Wu D."/>
        </authorList>
    </citation>
    <scope>NUCLEOTIDE SEQUENCE [LARGE SCALE GENOMIC DNA]</scope>
    <source>
        <strain evidence="4">KNP414</strain>
    </source>
</reference>
<dbReference type="PROSITE" id="PS01091">
    <property type="entry name" value="TATD_3"/>
    <property type="match status" value="1"/>
</dbReference>
<proteinExistence type="predicted"/>
<dbReference type="GO" id="GO:0046872">
    <property type="term" value="F:metal ion binding"/>
    <property type="evidence" value="ECO:0007669"/>
    <property type="project" value="UniProtKB-KW"/>
</dbReference>
<dbReference type="GO" id="GO:0016788">
    <property type="term" value="F:hydrolase activity, acting on ester bonds"/>
    <property type="evidence" value="ECO:0007669"/>
    <property type="project" value="InterPro"/>
</dbReference>
<dbReference type="EMBL" id="CP002869">
    <property type="protein sequence ID" value="AEI45655.1"/>
    <property type="molecule type" value="Genomic_DNA"/>
</dbReference>
<gene>
    <name evidence="3" type="ordered locus">KNP414_07145</name>
</gene>
<evidence type="ECO:0000313" key="3">
    <source>
        <dbReference type="EMBL" id="AEI45655.1"/>
    </source>
</evidence>
<reference evidence="3 4" key="2">
    <citation type="journal article" date="2013" name="Genome Announc.">
        <title>Genome Sequence of Growth-Improving Paenibacillus mucilaginosus Strain KNP414.</title>
        <authorList>
            <person name="Lu J.J."/>
            <person name="Wang J.F."/>
            <person name="Hu X.F."/>
        </authorList>
    </citation>
    <scope>NUCLEOTIDE SEQUENCE [LARGE SCALE GENOMIC DNA]</scope>
    <source>
        <strain evidence="3 4">KNP414</strain>
    </source>
</reference>
<dbReference type="InterPro" id="IPR032466">
    <property type="entry name" value="Metal_Hydrolase"/>
</dbReference>
<dbReference type="InterPro" id="IPR001130">
    <property type="entry name" value="TatD-like"/>
</dbReference>
<feature type="binding site" evidence="2">
    <location>
        <position position="18"/>
    </location>
    <ligand>
        <name>a divalent metal cation</name>
        <dbReference type="ChEBI" id="CHEBI:60240"/>
        <label>1</label>
    </ligand>
</feature>
<sequence>MPPFKPSHASMYPVMDTHIHLDAYGAEDREALLSSLAECGVQALVAVSMGLASCAEVLRLSRQAPPGRIRCAFGYHPEQPLPDAAEEEALFAWIRANQGAMAAVGEVGLPYYLRQAAEARGEAFPLDGYVQLLARFVRLAAELGKPIVLHAVYEDADIALDLLERHGVHRAHFHWFKGSGDTLRRMERLGCHVSLTPDVVYKEKTQAVAAAVPLDRLMVETDGPWPFEGPFAGRTTHPSMIRQAVRKIAEIKGLREEEAGRILYANSCRFYGIPAV</sequence>
<keyword evidence="1" id="KW-0378">Hydrolase</keyword>
<accession>F8FM29</accession>
<dbReference type="KEGG" id="pms:KNP414_07145"/>
<evidence type="ECO:0000256" key="2">
    <source>
        <dbReference type="PIRSR" id="PIRSR005902-1"/>
    </source>
</evidence>
<dbReference type="AlphaFoldDB" id="F8FM29"/>
<dbReference type="Proteomes" id="UP000006620">
    <property type="component" value="Chromosome"/>
</dbReference>
<dbReference type="SUPFAM" id="SSF51556">
    <property type="entry name" value="Metallo-dependent hydrolases"/>
    <property type="match status" value="1"/>
</dbReference>
<evidence type="ECO:0000256" key="1">
    <source>
        <dbReference type="ARBA" id="ARBA00022801"/>
    </source>
</evidence>
<name>F8FM29_PAEMK</name>
<dbReference type="PATRIC" id="fig|1036673.3.peg.6663"/>